<organism evidence="8 9">
    <name type="scientific">Parabacteroides goldsteinii DSM 19448 = WAL 12034</name>
    <dbReference type="NCBI Taxonomy" id="927665"/>
    <lineage>
        <taxon>Bacteria</taxon>
        <taxon>Pseudomonadati</taxon>
        <taxon>Bacteroidota</taxon>
        <taxon>Bacteroidia</taxon>
        <taxon>Bacteroidales</taxon>
        <taxon>Tannerellaceae</taxon>
        <taxon>Parabacteroides</taxon>
    </lineage>
</organism>
<dbReference type="Pfam" id="PF06321">
    <property type="entry name" value="P_gingi_FimA"/>
    <property type="match status" value="1"/>
</dbReference>
<accession>A0A0F5JKY6</accession>
<evidence type="ECO:0000259" key="7">
    <source>
        <dbReference type="Pfam" id="PF21489"/>
    </source>
</evidence>
<dbReference type="InterPro" id="IPR049370">
    <property type="entry name" value="Fim1C-like_C"/>
</dbReference>
<dbReference type="AlphaFoldDB" id="A0A0F5JKY6"/>
<comment type="similarity">
    <text evidence="2">Belongs to the bacteroidetes fimbrillin superfamily. FimA/Mfa1 family.</text>
</comment>
<feature type="domain" description="Fimbrium tip subunit Fim1C-like C-terminal" evidence="7">
    <location>
        <begin position="186"/>
        <end position="334"/>
    </location>
</feature>
<protein>
    <submittedName>
        <fullName evidence="8">Uncharacterized protein</fullName>
    </submittedName>
</protein>
<dbReference type="InterPro" id="IPR029141">
    <property type="entry name" value="FimA_N"/>
</dbReference>
<dbReference type="Pfam" id="PF21489">
    <property type="entry name" value="Fim1C-like_C"/>
    <property type="match status" value="1"/>
</dbReference>
<dbReference type="RefSeq" id="WP_046145482.1">
    <property type="nucleotide sequence ID" value="NZ_KQ033912.1"/>
</dbReference>
<evidence type="ECO:0000313" key="8">
    <source>
        <dbReference type="EMBL" id="KKB58235.1"/>
    </source>
</evidence>
<dbReference type="STRING" id="927665.HMPREF1535_01056"/>
<dbReference type="HOGENOM" id="CLU_741558_0_0_10"/>
<evidence type="ECO:0000256" key="2">
    <source>
        <dbReference type="ARBA" id="ARBA00006011"/>
    </source>
</evidence>
<keyword evidence="3 5" id="KW-0732">Signal</keyword>
<comment type="subcellular location">
    <subcellularLocation>
        <location evidence="1">Fimbrium</location>
    </subcellularLocation>
</comment>
<dbReference type="EMBL" id="AQHV01000006">
    <property type="protein sequence ID" value="KKB58235.1"/>
    <property type="molecule type" value="Genomic_DNA"/>
</dbReference>
<dbReference type="Gene3D" id="2.60.40.3690">
    <property type="match status" value="1"/>
</dbReference>
<dbReference type="Proteomes" id="UP000033047">
    <property type="component" value="Unassembled WGS sequence"/>
</dbReference>
<gene>
    <name evidence="8" type="ORF">HMPREF1535_01056</name>
</gene>
<evidence type="ECO:0000256" key="3">
    <source>
        <dbReference type="ARBA" id="ARBA00022729"/>
    </source>
</evidence>
<reference evidence="8 9" key="1">
    <citation type="submission" date="2013-04" db="EMBL/GenBank/DDBJ databases">
        <title>The Genome Sequence of Parabacteroides goldsteinii DSM 19448.</title>
        <authorList>
            <consortium name="The Broad Institute Genomics Platform"/>
            <person name="Earl A."/>
            <person name="Ward D."/>
            <person name="Feldgarden M."/>
            <person name="Gevers D."/>
            <person name="Martens E."/>
            <person name="Sakamoto M."/>
            <person name="Benno Y."/>
            <person name="Song Y."/>
            <person name="Liu C."/>
            <person name="Lee J."/>
            <person name="Bolanos M."/>
            <person name="Vaisanen M.L."/>
            <person name="Finegold S.M."/>
            <person name="Walker B."/>
            <person name="Young S."/>
            <person name="Zeng Q."/>
            <person name="Gargeya S."/>
            <person name="Fitzgerald M."/>
            <person name="Haas B."/>
            <person name="Abouelleil A."/>
            <person name="Allen A.W."/>
            <person name="Alvarado L."/>
            <person name="Arachchi H.M."/>
            <person name="Berlin A.M."/>
            <person name="Chapman S.B."/>
            <person name="Gainer-Dewar J."/>
            <person name="Goldberg J."/>
            <person name="Griggs A."/>
            <person name="Gujja S."/>
            <person name="Hansen M."/>
            <person name="Howarth C."/>
            <person name="Imamovic A."/>
            <person name="Ireland A."/>
            <person name="Larimer J."/>
            <person name="McCowan C."/>
            <person name="Murphy C."/>
            <person name="Pearson M."/>
            <person name="Poon T.W."/>
            <person name="Priest M."/>
            <person name="Roberts A."/>
            <person name="Saif S."/>
            <person name="Shea T."/>
            <person name="Sisk P."/>
            <person name="Sykes S."/>
            <person name="Wortman J."/>
            <person name="Nusbaum C."/>
            <person name="Birren B."/>
        </authorList>
    </citation>
    <scope>NUCLEOTIDE SEQUENCE [LARGE SCALE GENOMIC DNA]</scope>
    <source>
        <strain evidence="8 9">DSM 19448</strain>
    </source>
</reference>
<dbReference type="GO" id="GO:0009289">
    <property type="term" value="C:pilus"/>
    <property type="evidence" value="ECO:0007669"/>
    <property type="project" value="UniProtKB-SubCell"/>
</dbReference>
<dbReference type="Gene3D" id="2.60.40.2580">
    <property type="match status" value="1"/>
</dbReference>
<evidence type="ECO:0000313" key="9">
    <source>
        <dbReference type="Proteomes" id="UP000033047"/>
    </source>
</evidence>
<sequence>MKIKQLKSLLLTGACLLACLACSKDDDSKIDTTADAKLTVTIKAASVKTKAYNPDDKNELQGEANINNLAVIVFSADGSEVYGSRWEPVQTEYTATLADVPAKSNNARIVIVANIPKNIVDGITSYADFQSVLVDLASQSQISLAMSSRVIDTEKPLIAGDNYLGYTSMGDDNINGISSPIYLTRVASRIDLVTVDTKFAGTKLEGNSVRLEQVSVINRKTQAHYFSEAEWGVVEVDGNLDNSPVVSLNSTINDANSLTGTSYVTYVMENSDATTPTSIQIRASLVNASGNVAQTKTFISPINLNGVNQGYGHNLIKRNYVYRVWITFGENSFDPETTLNVRVEVVDWGNVYQDVVID</sequence>
<evidence type="ECO:0000256" key="4">
    <source>
        <dbReference type="ARBA" id="ARBA00023263"/>
    </source>
</evidence>
<keyword evidence="4" id="KW-0281">Fimbrium</keyword>
<feature type="chain" id="PRO_5002489625" evidence="5">
    <location>
        <begin position="24"/>
        <end position="358"/>
    </location>
</feature>
<comment type="caution">
    <text evidence="8">The sequence shown here is derived from an EMBL/GenBank/DDBJ whole genome shotgun (WGS) entry which is preliminary data.</text>
</comment>
<feature type="domain" description="Major fimbrial subunit protein N-terminal" evidence="6">
    <location>
        <begin position="37"/>
        <end position="185"/>
    </location>
</feature>
<evidence type="ECO:0000259" key="6">
    <source>
        <dbReference type="Pfam" id="PF06321"/>
    </source>
</evidence>
<dbReference type="PATRIC" id="fig|927665.4.peg.1081"/>
<name>A0A0F5JKY6_9BACT</name>
<feature type="signal peptide" evidence="5">
    <location>
        <begin position="1"/>
        <end position="23"/>
    </location>
</feature>
<proteinExistence type="inferred from homology"/>
<evidence type="ECO:0000256" key="5">
    <source>
        <dbReference type="SAM" id="SignalP"/>
    </source>
</evidence>
<evidence type="ECO:0000256" key="1">
    <source>
        <dbReference type="ARBA" id="ARBA00004561"/>
    </source>
</evidence>